<evidence type="ECO:0000313" key="3">
    <source>
        <dbReference type="EMBL" id="RPM16893.1"/>
    </source>
</evidence>
<evidence type="ECO:0000256" key="2">
    <source>
        <dbReference type="ARBA" id="ARBA00023172"/>
    </source>
</evidence>
<dbReference type="GO" id="GO:0015074">
    <property type="term" value="P:DNA integration"/>
    <property type="evidence" value="ECO:0007669"/>
    <property type="project" value="UniProtKB-KW"/>
</dbReference>
<organism evidence="3 4">
    <name type="scientific">Pseudomonas aeruginosa</name>
    <dbReference type="NCBI Taxonomy" id="287"/>
    <lineage>
        <taxon>Bacteria</taxon>
        <taxon>Pseudomonadati</taxon>
        <taxon>Pseudomonadota</taxon>
        <taxon>Gammaproteobacteria</taxon>
        <taxon>Pseudomonadales</taxon>
        <taxon>Pseudomonadaceae</taxon>
        <taxon>Pseudomonas</taxon>
    </lineage>
</organism>
<dbReference type="InterPro" id="IPR057084">
    <property type="entry name" value="Int_N"/>
</dbReference>
<sequence length="328" mass="37095">MTITKLPDGRWFVDVEPIKGKRFRKRFKTKMEAQQIEANARQKCSENPNWTIKPKDRRRLSELVELWYELHGQTLANGKRCVAILRLIAKDLGDPVAVSLEPAKVACVRSLQVAKGMSGKYANNRLGYLKSMYNELRQLGTIDYENPVGRMRPLKLQEKPLSYLTKHQVSELLAALDARTTSPHPKMVARICLATGARWGEAQALTLDRLKGNTVIFANTKSKRVRSVPISEGLAKEIRQHWQTHGPFTNCLGVFRIVLLSTSIKLPRGQASHVLRHTFASHFIMNGGHIVTLQHILGHASLSMTMRYAHLSHDHLSEALRLNPLSFC</sequence>
<dbReference type="AlphaFoldDB" id="A0A7M2ZW74"/>
<dbReference type="Pfam" id="PF00589">
    <property type="entry name" value="Phage_integrase"/>
    <property type="match status" value="2"/>
</dbReference>
<comment type="caution">
    <text evidence="3">The sequence shown here is derived from an EMBL/GenBank/DDBJ whole genome shotgun (WGS) entry which is preliminary data.</text>
</comment>
<proteinExistence type="predicted"/>
<dbReference type="InterPro" id="IPR013762">
    <property type="entry name" value="Integrase-like_cat_sf"/>
</dbReference>
<dbReference type="InterPro" id="IPR011010">
    <property type="entry name" value="DNA_brk_join_enz"/>
</dbReference>
<dbReference type="PANTHER" id="PTHR30349">
    <property type="entry name" value="PHAGE INTEGRASE-RELATED"/>
    <property type="match status" value="1"/>
</dbReference>
<protein>
    <submittedName>
        <fullName evidence="3">Integrase</fullName>
    </submittedName>
</protein>
<keyword evidence="2" id="KW-0233">DNA recombination</keyword>
<dbReference type="SUPFAM" id="SSF56349">
    <property type="entry name" value="DNA breaking-rejoining enzymes"/>
    <property type="match status" value="1"/>
</dbReference>
<keyword evidence="1" id="KW-0229">DNA integration</keyword>
<gene>
    <name evidence="3" type="ORF">IPC1295_12020</name>
</gene>
<dbReference type="Gene3D" id="1.10.443.10">
    <property type="entry name" value="Intergrase catalytic core"/>
    <property type="match status" value="1"/>
</dbReference>
<dbReference type="PROSITE" id="PS51898">
    <property type="entry name" value="TYR_RECOMBINASE"/>
    <property type="match status" value="1"/>
</dbReference>
<reference evidence="3 4" key="1">
    <citation type="submission" date="2017-08" db="EMBL/GenBank/DDBJ databases">
        <authorList>
            <person name="Feschi L."/>
            <person name="Jeukens J."/>
            <person name="Emond-Rheault J.-G."/>
            <person name="Kukavica-Ibrulj I."/>
            <person name="Boyle B."/>
            <person name="Levesque R.C."/>
        </authorList>
    </citation>
    <scope>NUCLEOTIDE SEQUENCE [LARGE SCALE GENOMIC DNA]</scope>
    <source>
        <strain evidence="3 4">PA-W36</strain>
    </source>
</reference>
<dbReference type="RefSeq" id="WP_009875966.1">
    <property type="nucleotide sequence ID" value="NZ_CAADOK010000005.1"/>
</dbReference>
<evidence type="ECO:0000256" key="1">
    <source>
        <dbReference type="ARBA" id="ARBA00022908"/>
    </source>
</evidence>
<dbReference type="GO" id="GO:0006310">
    <property type="term" value="P:DNA recombination"/>
    <property type="evidence" value="ECO:0007669"/>
    <property type="project" value="UniProtKB-KW"/>
</dbReference>
<dbReference type="GO" id="GO:0003677">
    <property type="term" value="F:DNA binding"/>
    <property type="evidence" value="ECO:0007669"/>
    <property type="project" value="InterPro"/>
</dbReference>
<dbReference type="CDD" id="cd00796">
    <property type="entry name" value="INT_Rci_Hp1_C"/>
    <property type="match status" value="1"/>
</dbReference>
<dbReference type="PANTHER" id="PTHR30349:SF93">
    <property type="entry name" value="FELS-2 PROPHAGE PROTEIN"/>
    <property type="match status" value="1"/>
</dbReference>
<reference evidence="3 4" key="2">
    <citation type="submission" date="2019-01" db="EMBL/GenBank/DDBJ databases">
        <title>The Pseudomonas aeruginosa pan-genome provides new insights on its population structure, horizontal gene transfer and pathogenicity.</title>
        <authorList>
            <person name="Freschi L."/>
            <person name="Vincent A.T."/>
            <person name="Jeukens J."/>
            <person name="Emond-Rheault J.-G."/>
            <person name="Kukavica-Ibrulj I."/>
            <person name="Dupont M.-J."/>
            <person name="Charette S.J."/>
            <person name="Boyle B."/>
            <person name="Levesque R.C."/>
        </authorList>
    </citation>
    <scope>NUCLEOTIDE SEQUENCE [LARGE SCALE GENOMIC DNA]</scope>
    <source>
        <strain evidence="3 4">PA-W36</strain>
    </source>
</reference>
<dbReference type="Pfam" id="PF24624">
    <property type="entry name" value="Int_N"/>
    <property type="match status" value="1"/>
</dbReference>
<dbReference type="InterPro" id="IPR002104">
    <property type="entry name" value="Integrase_catalytic"/>
</dbReference>
<evidence type="ECO:0000313" key="4">
    <source>
        <dbReference type="Proteomes" id="UP000284767"/>
    </source>
</evidence>
<dbReference type="EMBL" id="NSNE01000006">
    <property type="protein sequence ID" value="RPM16893.1"/>
    <property type="molecule type" value="Genomic_DNA"/>
</dbReference>
<name>A0A7M2ZW74_PSEAI</name>
<dbReference type="Proteomes" id="UP000284767">
    <property type="component" value="Unassembled WGS sequence"/>
</dbReference>
<dbReference type="InterPro" id="IPR050090">
    <property type="entry name" value="Tyrosine_recombinase_XerCD"/>
</dbReference>
<accession>A0A7M2ZW74</accession>